<dbReference type="InterPro" id="IPR054722">
    <property type="entry name" value="PolX-like_BBD"/>
</dbReference>
<comment type="caution">
    <text evidence="11">The sequence shown here is derived from an EMBL/GenBank/DDBJ whole genome shotgun (WGS) entry which is preliminary data.</text>
</comment>
<dbReference type="SMART" id="SM00220">
    <property type="entry name" value="S_TKc"/>
    <property type="match status" value="1"/>
</dbReference>
<dbReference type="InterPro" id="IPR008271">
    <property type="entry name" value="Ser/Thr_kinase_AS"/>
</dbReference>
<evidence type="ECO:0000256" key="2">
    <source>
        <dbReference type="ARBA" id="ARBA00022527"/>
    </source>
</evidence>
<organism evidence="11 12">
    <name type="scientific">Panicum virgatum</name>
    <name type="common">Blackwell switchgrass</name>
    <dbReference type="NCBI Taxonomy" id="38727"/>
    <lineage>
        <taxon>Eukaryota</taxon>
        <taxon>Viridiplantae</taxon>
        <taxon>Streptophyta</taxon>
        <taxon>Embryophyta</taxon>
        <taxon>Tracheophyta</taxon>
        <taxon>Spermatophyta</taxon>
        <taxon>Magnoliopsida</taxon>
        <taxon>Liliopsida</taxon>
        <taxon>Poales</taxon>
        <taxon>Poaceae</taxon>
        <taxon>PACMAD clade</taxon>
        <taxon>Panicoideae</taxon>
        <taxon>Panicodae</taxon>
        <taxon>Paniceae</taxon>
        <taxon>Panicinae</taxon>
        <taxon>Panicum</taxon>
        <taxon>Panicum sect. Hiantes</taxon>
    </lineage>
</organism>
<feature type="domain" description="Protein kinase" evidence="10">
    <location>
        <begin position="76"/>
        <end position="457"/>
    </location>
</feature>
<evidence type="ECO:0000256" key="9">
    <source>
        <dbReference type="SAM" id="MobiDB-lite"/>
    </source>
</evidence>
<evidence type="ECO:0000256" key="3">
    <source>
        <dbReference type="ARBA" id="ARBA00022679"/>
    </source>
</evidence>
<dbReference type="PROSITE" id="PS50011">
    <property type="entry name" value="PROTEIN_KINASE_DOM"/>
    <property type="match status" value="1"/>
</dbReference>
<accession>A0A8T0PD43</accession>
<feature type="region of interest" description="Disordered" evidence="9">
    <location>
        <begin position="441"/>
        <end position="513"/>
    </location>
</feature>
<dbReference type="Pfam" id="PF22936">
    <property type="entry name" value="Pol_BBD"/>
    <property type="match status" value="1"/>
</dbReference>
<evidence type="ECO:0000256" key="7">
    <source>
        <dbReference type="ARBA" id="ARBA00047899"/>
    </source>
</evidence>
<evidence type="ECO:0000256" key="4">
    <source>
        <dbReference type="ARBA" id="ARBA00022741"/>
    </source>
</evidence>
<dbReference type="PROSITE" id="PS00108">
    <property type="entry name" value="PROTEIN_KINASE_ST"/>
    <property type="match status" value="1"/>
</dbReference>
<comment type="catalytic activity">
    <reaction evidence="8">
        <text>L-seryl-[protein] + ATP = O-phospho-L-seryl-[protein] + ADP + H(+)</text>
        <dbReference type="Rhea" id="RHEA:17989"/>
        <dbReference type="Rhea" id="RHEA-COMP:9863"/>
        <dbReference type="Rhea" id="RHEA-COMP:11604"/>
        <dbReference type="ChEBI" id="CHEBI:15378"/>
        <dbReference type="ChEBI" id="CHEBI:29999"/>
        <dbReference type="ChEBI" id="CHEBI:30616"/>
        <dbReference type="ChEBI" id="CHEBI:83421"/>
        <dbReference type="ChEBI" id="CHEBI:456216"/>
        <dbReference type="EC" id="2.7.11.1"/>
    </reaction>
</comment>
<proteinExistence type="predicted"/>
<dbReference type="FunFam" id="1.10.510.10:FF:001023">
    <property type="entry name" value="Os07g0541700 protein"/>
    <property type="match status" value="1"/>
</dbReference>
<keyword evidence="5" id="KW-0418">Kinase</keyword>
<dbReference type="InterPro" id="IPR011009">
    <property type="entry name" value="Kinase-like_dom_sf"/>
</dbReference>
<dbReference type="GO" id="GO:0005524">
    <property type="term" value="F:ATP binding"/>
    <property type="evidence" value="ECO:0007669"/>
    <property type="project" value="UniProtKB-KW"/>
</dbReference>
<sequence>MALLAFQQENLASLIASRIIAELHRQYAFDWAHSGFPEIEGSAYVYENLAFSALTIVYGVGCVPAKPQWKSSEVVKASESRIMEGVSEIFVVREERVPSQVHEKSVELTGGITLADKTHRLLCCTQKENLDEHHGIDWHTRYKIIQGICEGLAYLHRQLEYCICHGDVKPDNILLDAIMVPKIADFGLSRYYGEEIVGTSKIVKCNGTILLSDKMVRLLCFEYLQKGNLAAYLSDEHHVIDWHTRYKIIKGISEGLSYLHTQLEHLICHFDVQPDNILLDANMVPKIADFDLSRCFAEELARNKTNCIGTQYEAPEMNGKKISYLSDIYRLGLLVLSILKITWWRQAMWIMLESSAKQMKRLNQIALSCLETGKSTKVTRSTASSTQRAADDINVPDSGVRIGATVDVPKMKPSPDCINMVKAPSTPEDSVVLVLDSGSSKLAQTPSMHRHLSHSNLTDERSNKPLSNRAPATNSSDDTTRAPVEPNKLTDDAAHSEPNSSVDERDTNEEARRSGKWYVATGAAHHATGDRGLITNLVELENDSLCVHAADGTPMLVRGRGNVETDNVVLPDVYYVPGLWTNLVSVGQLAGLDYCIGFSRGACHISDAAGTVVGTAHARGDGLYEVDHLRVPLAGAYREVL</sequence>
<gene>
    <name evidence="11" type="ORF">PVAP13_8NG164900</name>
</gene>
<reference evidence="11" key="1">
    <citation type="submission" date="2020-05" db="EMBL/GenBank/DDBJ databases">
        <title>WGS assembly of Panicum virgatum.</title>
        <authorList>
            <person name="Lovell J.T."/>
            <person name="Jenkins J."/>
            <person name="Shu S."/>
            <person name="Juenger T.E."/>
            <person name="Schmutz J."/>
        </authorList>
    </citation>
    <scope>NUCLEOTIDE SEQUENCE</scope>
    <source>
        <strain evidence="11">AP13</strain>
    </source>
</reference>
<keyword evidence="4" id="KW-0547">Nucleotide-binding</keyword>
<keyword evidence="6" id="KW-0067">ATP-binding</keyword>
<dbReference type="AlphaFoldDB" id="A0A8T0PD43"/>
<keyword evidence="3" id="KW-0808">Transferase</keyword>
<dbReference type="PANTHER" id="PTHR45707">
    <property type="entry name" value="C2 CALCIUM/LIPID-BINDING PLANT PHOSPHORIBOSYLTRANSFERASE FAMILY PROTEIN"/>
    <property type="match status" value="1"/>
</dbReference>
<dbReference type="Pfam" id="PF00069">
    <property type="entry name" value="Pkinase"/>
    <property type="match status" value="2"/>
</dbReference>
<evidence type="ECO:0000256" key="1">
    <source>
        <dbReference type="ARBA" id="ARBA00012513"/>
    </source>
</evidence>
<feature type="compositionally biased region" description="Basic and acidic residues" evidence="9">
    <location>
        <begin position="502"/>
        <end position="513"/>
    </location>
</feature>
<dbReference type="SUPFAM" id="SSF56112">
    <property type="entry name" value="Protein kinase-like (PK-like)"/>
    <property type="match status" value="2"/>
</dbReference>
<dbReference type="EMBL" id="CM029052">
    <property type="protein sequence ID" value="KAG2557146.1"/>
    <property type="molecule type" value="Genomic_DNA"/>
</dbReference>
<keyword evidence="12" id="KW-1185">Reference proteome</keyword>
<dbReference type="PANTHER" id="PTHR45707:SF70">
    <property type="entry name" value="PROTEIN KINASE DOMAIN-CONTAINING PROTEIN"/>
    <property type="match status" value="1"/>
</dbReference>
<dbReference type="Proteomes" id="UP000823388">
    <property type="component" value="Chromosome 8N"/>
</dbReference>
<evidence type="ECO:0000256" key="8">
    <source>
        <dbReference type="ARBA" id="ARBA00048679"/>
    </source>
</evidence>
<name>A0A8T0PD43_PANVG</name>
<dbReference type="GO" id="GO:0004674">
    <property type="term" value="F:protein serine/threonine kinase activity"/>
    <property type="evidence" value="ECO:0007669"/>
    <property type="project" value="UniProtKB-KW"/>
</dbReference>
<keyword evidence="2" id="KW-0723">Serine/threonine-protein kinase</keyword>
<feature type="compositionally biased region" description="Polar residues" evidence="9">
    <location>
        <begin position="464"/>
        <end position="477"/>
    </location>
</feature>
<comment type="catalytic activity">
    <reaction evidence="7">
        <text>L-threonyl-[protein] + ATP = O-phospho-L-threonyl-[protein] + ADP + H(+)</text>
        <dbReference type="Rhea" id="RHEA:46608"/>
        <dbReference type="Rhea" id="RHEA-COMP:11060"/>
        <dbReference type="Rhea" id="RHEA-COMP:11605"/>
        <dbReference type="ChEBI" id="CHEBI:15378"/>
        <dbReference type="ChEBI" id="CHEBI:30013"/>
        <dbReference type="ChEBI" id="CHEBI:30616"/>
        <dbReference type="ChEBI" id="CHEBI:61977"/>
        <dbReference type="ChEBI" id="CHEBI:456216"/>
        <dbReference type="EC" id="2.7.11.1"/>
    </reaction>
</comment>
<dbReference type="InterPro" id="IPR000719">
    <property type="entry name" value="Prot_kinase_dom"/>
</dbReference>
<evidence type="ECO:0000256" key="6">
    <source>
        <dbReference type="ARBA" id="ARBA00022840"/>
    </source>
</evidence>
<dbReference type="EC" id="2.7.11.1" evidence="1"/>
<protein>
    <recommendedName>
        <fullName evidence="1">non-specific serine/threonine protein kinase</fullName>
        <ecNumber evidence="1">2.7.11.1</ecNumber>
    </recommendedName>
</protein>
<evidence type="ECO:0000256" key="5">
    <source>
        <dbReference type="ARBA" id="ARBA00022777"/>
    </source>
</evidence>
<evidence type="ECO:0000313" key="11">
    <source>
        <dbReference type="EMBL" id="KAG2557146.1"/>
    </source>
</evidence>
<evidence type="ECO:0000259" key="10">
    <source>
        <dbReference type="PROSITE" id="PS50011"/>
    </source>
</evidence>
<evidence type="ECO:0000313" key="12">
    <source>
        <dbReference type="Proteomes" id="UP000823388"/>
    </source>
</evidence>
<dbReference type="Gene3D" id="1.10.510.10">
    <property type="entry name" value="Transferase(Phosphotransferase) domain 1"/>
    <property type="match status" value="2"/>
</dbReference>